<comment type="caution">
    <text evidence="1">The sequence shown here is derived from an EMBL/GenBank/DDBJ whole genome shotgun (WGS) entry which is preliminary data.</text>
</comment>
<evidence type="ECO:0000313" key="1">
    <source>
        <dbReference type="EMBL" id="KAJ1676122.1"/>
    </source>
</evidence>
<reference evidence="1" key="1">
    <citation type="submission" date="2022-06" db="EMBL/GenBank/DDBJ databases">
        <title>Phylogenomic reconstructions and comparative analyses of Kickxellomycotina fungi.</title>
        <authorList>
            <person name="Reynolds N.K."/>
            <person name="Stajich J.E."/>
            <person name="Barry K."/>
            <person name="Grigoriev I.V."/>
            <person name="Crous P."/>
            <person name="Smith M.E."/>
        </authorList>
    </citation>
    <scope>NUCLEOTIDE SEQUENCE</scope>
    <source>
        <strain evidence="1">RSA 2271</strain>
    </source>
</reference>
<dbReference type="EMBL" id="JAMZIH010004897">
    <property type="protein sequence ID" value="KAJ1676122.1"/>
    <property type="molecule type" value="Genomic_DNA"/>
</dbReference>
<sequence length="71" mass="7793">MDWRNSRASITSIESAASMRPGELVVPSQRGSMLGATPRQSLIDWEPKNFRWSSLSDSLEPYGSLGPDPNA</sequence>
<evidence type="ECO:0000313" key="2">
    <source>
        <dbReference type="Proteomes" id="UP001145114"/>
    </source>
</evidence>
<protein>
    <submittedName>
        <fullName evidence="1">Uncharacterized protein</fullName>
    </submittedName>
</protein>
<accession>A0ACC1HLF8</accession>
<organism evidence="1 2">
    <name type="scientific">Spiromyces aspiralis</name>
    <dbReference type="NCBI Taxonomy" id="68401"/>
    <lineage>
        <taxon>Eukaryota</taxon>
        <taxon>Fungi</taxon>
        <taxon>Fungi incertae sedis</taxon>
        <taxon>Zoopagomycota</taxon>
        <taxon>Kickxellomycotina</taxon>
        <taxon>Kickxellomycetes</taxon>
        <taxon>Kickxellales</taxon>
        <taxon>Kickxellaceae</taxon>
        <taxon>Spiromyces</taxon>
    </lineage>
</organism>
<dbReference type="Proteomes" id="UP001145114">
    <property type="component" value="Unassembled WGS sequence"/>
</dbReference>
<gene>
    <name evidence="1" type="ORF">EV182_008832</name>
</gene>
<name>A0ACC1HLF8_9FUNG</name>
<keyword evidence="2" id="KW-1185">Reference proteome</keyword>
<proteinExistence type="predicted"/>
<feature type="non-terminal residue" evidence="1">
    <location>
        <position position="71"/>
    </location>
</feature>